<evidence type="ECO:0000256" key="1">
    <source>
        <dbReference type="SAM" id="MobiDB-lite"/>
    </source>
</evidence>
<proteinExistence type="predicted"/>
<comment type="caution">
    <text evidence="2">The sequence shown here is derived from an EMBL/GenBank/DDBJ whole genome shotgun (WGS) entry which is preliminary data.</text>
</comment>
<feature type="region of interest" description="Disordered" evidence="1">
    <location>
        <begin position="30"/>
        <end position="63"/>
    </location>
</feature>
<name>A0A4Z2ECQ5_9TELE</name>
<keyword evidence="3" id="KW-1185">Reference proteome</keyword>
<reference evidence="2 3" key="1">
    <citation type="submission" date="2019-03" db="EMBL/GenBank/DDBJ databases">
        <title>First draft genome of Liparis tanakae, snailfish: a comprehensive survey of snailfish specific genes.</title>
        <authorList>
            <person name="Kim W."/>
            <person name="Song I."/>
            <person name="Jeong J.-H."/>
            <person name="Kim D."/>
            <person name="Kim S."/>
            <person name="Ryu S."/>
            <person name="Song J.Y."/>
            <person name="Lee S.K."/>
        </authorList>
    </citation>
    <scope>NUCLEOTIDE SEQUENCE [LARGE SCALE GENOMIC DNA]</scope>
    <source>
        <tissue evidence="2">Muscle</tissue>
    </source>
</reference>
<dbReference type="AlphaFoldDB" id="A0A4Z2ECQ5"/>
<evidence type="ECO:0000313" key="2">
    <source>
        <dbReference type="EMBL" id="TNN26548.1"/>
    </source>
</evidence>
<protein>
    <submittedName>
        <fullName evidence="2">Uncharacterized protein</fullName>
    </submittedName>
</protein>
<evidence type="ECO:0000313" key="3">
    <source>
        <dbReference type="Proteomes" id="UP000314294"/>
    </source>
</evidence>
<sequence>MGDPDPLGSCGLSRTPWGHVWYHKKTLRTYRREERSPRRRRREDTAETAASSQLASLGPRATA</sequence>
<dbReference type="Proteomes" id="UP000314294">
    <property type="component" value="Unassembled WGS sequence"/>
</dbReference>
<organism evidence="2 3">
    <name type="scientific">Liparis tanakae</name>
    <name type="common">Tanaka's snailfish</name>
    <dbReference type="NCBI Taxonomy" id="230148"/>
    <lineage>
        <taxon>Eukaryota</taxon>
        <taxon>Metazoa</taxon>
        <taxon>Chordata</taxon>
        <taxon>Craniata</taxon>
        <taxon>Vertebrata</taxon>
        <taxon>Euteleostomi</taxon>
        <taxon>Actinopterygii</taxon>
        <taxon>Neopterygii</taxon>
        <taxon>Teleostei</taxon>
        <taxon>Neoteleostei</taxon>
        <taxon>Acanthomorphata</taxon>
        <taxon>Eupercaria</taxon>
        <taxon>Perciformes</taxon>
        <taxon>Cottioidei</taxon>
        <taxon>Cottales</taxon>
        <taxon>Liparidae</taxon>
        <taxon>Liparis</taxon>
    </lineage>
</organism>
<gene>
    <name evidence="2" type="ORF">EYF80_063316</name>
</gene>
<accession>A0A4Z2ECQ5</accession>
<dbReference type="EMBL" id="SRLO01010008">
    <property type="protein sequence ID" value="TNN26548.1"/>
    <property type="molecule type" value="Genomic_DNA"/>
</dbReference>